<dbReference type="PROSITE" id="PS50937">
    <property type="entry name" value="HTH_MERR_2"/>
    <property type="match status" value="1"/>
</dbReference>
<dbReference type="PRINTS" id="PR00040">
    <property type="entry name" value="HTHMERR"/>
</dbReference>
<dbReference type="OrthoDB" id="4569196at2"/>
<organism evidence="4 5">
    <name type="scientific">Streptomyces xinghaiensis</name>
    <dbReference type="NCBI Taxonomy" id="1038928"/>
    <lineage>
        <taxon>Bacteria</taxon>
        <taxon>Bacillati</taxon>
        <taxon>Actinomycetota</taxon>
        <taxon>Actinomycetes</taxon>
        <taxon>Kitasatosporales</taxon>
        <taxon>Streptomycetaceae</taxon>
        <taxon>Streptomyces</taxon>
    </lineage>
</organism>
<feature type="coiled-coil region" evidence="2">
    <location>
        <begin position="72"/>
        <end position="99"/>
    </location>
</feature>
<protein>
    <submittedName>
        <fullName evidence="4">MerR family transcriptional regulator</fullName>
    </submittedName>
</protein>
<dbReference type="CDD" id="cd00592">
    <property type="entry name" value="HTH_MerR-like"/>
    <property type="match status" value="1"/>
</dbReference>
<sequence length="276" mass="29610">MRIGELAALAGVSTRTVRHYHHLGLLPEPGRRANGYRVYELRDAVRLARIRRLTELGLGLDEVRDVLADDAGRELREVLEELDADLARQEAAIRARRERLGVLLRQAREGGGLPPEGPVSPELGALFEEMARVSAALPGPEPSTAAMDREVLALLETTGSGPEERRRLSQFVREMAAAPQAAERAYEMYALLDELADADPADPRVELAAQALAGCLPREAISELTAAGGPLGEGAGAAAGGPSEGFLDAIFESLGPARAAALRRAMTLLTERKERT</sequence>
<evidence type="ECO:0000259" key="3">
    <source>
        <dbReference type="PROSITE" id="PS50937"/>
    </source>
</evidence>
<dbReference type="RefSeq" id="WP_043462029.1">
    <property type="nucleotide sequence ID" value="NZ_CP134822.1"/>
</dbReference>
<dbReference type="SMART" id="SM00422">
    <property type="entry name" value="HTH_MERR"/>
    <property type="match status" value="1"/>
</dbReference>
<keyword evidence="5" id="KW-1185">Reference proteome</keyword>
<dbReference type="InterPro" id="IPR009061">
    <property type="entry name" value="DNA-bd_dom_put_sf"/>
</dbReference>
<evidence type="ECO:0000256" key="2">
    <source>
        <dbReference type="SAM" id="Coils"/>
    </source>
</evidence>
<dbReference type="GO" id="GO:0003700">
    <property type="term" value="F:DNA-binding transcription factor activity"/>
    <property type="evidence" value="ECO:0007669"/>
    <property type="project" value="InterPro"/>
</dbReference>
<feature type="domain" description="HTH merR-type" evidence="3">
    <location>
        <begin position="1"/>
        <end position="69"/>
    </location>
</feature>
<evidence type="ECO:0000256" key="1">
    <source>
        <dbReference type="ARBA" id="ARBA00023125"/>
    </source>
</evidence>
<accession>A0A3R7LS05</accession>
<dbReference type="SUPFAM" id="SSF46955">
    <property type="entry name" value="Putative DNA-binding domain"/>
    <property type="match status" value="1"/>
</dbReference>
<proteinExistence type="predicted"/>
<name>A0A3R7LS05_9ACTN</name>
<dbReference type="InterPro" id="IPR047057">
    <property type="entry name" value="MerR_fam"/>
</dbReference>
<dbReference type="AlphaFoldDB" id="A0A3R7LS05"/>
<comment type="caution">
    <text evidence="4">The sequence shown here is derived from an EMBL/GenBank/DDBJ whole genome shotgun (WGS) entry which is preliminary data.</text>
</comment>
<reference evidence="4 5" key="1">
    <citation type="journal article" date="2014" name="Genome Announc.">
        <title>Draft Genome Sequence of Streptomyces fradiae ATCC 19609, a Strain Highly Sensitive to Antibiotics.</title>
        <authorList>
            <person name="Bekker O.B."/>
            <person name="Klimina K.M."/>
            <person name="Vatlin A.A."/>
            <person name="Zakharevich N.V."/>
            <person name="Kasianov A.S."/>
            <person name="Danilenko V.N."/>
        </authorList>
    </citation>
    <scope>NUCLEOTIDE SEQUENCE [LARGE SCALE GENOMIC DNA]</scope>
    <source>
        <strain evidence="4 5">ATCC 19609</strain>
    </source>
</reference>
<dbReference type="GO" id="GO:0003677">
    <property type="term" value="F:DNA binding"/>
    <property type="evidence" value="ECO:0007669"/>
    <property type="project" value="UniProtKB-KW"/>
</dbReference>
<dbReference type="Proteomes" id="UP000028058">
    <property type="component" value="Unassembled WGS sequence"/>
</dbReference>
<gene>
    <name evidence="4" type="ORF">SFRA_002005</name>
</gene>
<dbReference type="PANTHER" id="PTHR30204">
    <property type="entry name" value="REDOX-CYCLING DRUG-SENSING TRANSCRIPTIONAL ACTIVATOR SOXR"/>
    <property type="match status" value="1"/>
</dbReference>
<evidence type="ECO:0000313" key="5">
    <source>
        <dbReference type="Proteomes" id="UP000028058"/>
    </source>
</evidence>
<keyword evidence="2" id="KW-0175">Coiled coil</keyword>
<evidence type="ECO:0000313" key="4">
    <source>
        <dbReference type="EMBL" id="RKM99015.1"/>
    </source>
</evidence>
<dbReference type="Pfam" id="PF13411">
    <property type="entry name" value="MerR_1"/>
    <property type="match status" value="1"/>
</dbReference>
<dbReference type="Gene3D" id="1.10.1660.10">
    <property type="match status" value="1"/>
</dbReference>
<dbReference type="EMBL" id="JNAD02000001">
    <property type="protein sequence ID" value="RKM99015.1"/>
    <property type="molecule type" value="Genomic_DNA"/>
</dbReference>
<keyword evidence="1" id="KW-0238">DNA-binding</keyword>
<dbReference type="InterPro" id="IPR000551">
    <property type="entry name" value="MerR-type_HTH_dom"/>
</dbReference>
<dbReference type="PANTHER" id="PTHR30204:SF93">
    <property type="entry name" value="HTH MERR-TYPE DOMAIN-CONTAINING PROTEIN"/>
    <property type="match status" value="1"/>
</dbReference>